<evidence type="ECO:0000313" key="2">
    <source>
        <dbReference type="EMBL" id="PXF47407.1"/>
    </source>
</evidence>
<reference evidence="2 3" key="1">
    <citation type="journal article" date="2018" name="Mol. Biol. Evol.">
        <title>Analysis of the draft genome of the red seaweed Gracilariopsis chorda provides insights into genome size evolution in Rhodophyta.</title>
        <authorList>
            <person name="Lee J."/>
            <person name="Yang E.C."/>
            <person name="Graf L."/>
            <person name="Yang J.H."/>
            <person name="Qiu H."/>
            <person name="Zel Zion U."/>
            <person name="Chan C.X."/>
            <person name="Stephens T.G."/>
            <person name="Weber A.P.M."/>
            <person name="Boo G.H."/>
            <person name="Boo S.M."/>
            <person name="Kim K.M."/>
            <person name="Shin Y."/>
            <person name="Jung M."/>
            <person name="Lee S.J."/>
            <person name="Yim H.S."/>
            <person name="Lee J.H."/>
            <person name="Bhattacharya D."/>
            <person name="Yoon H.S."/>
        </authorList>
    </citation>
    <scope>NUCLEOTIDE SEQUENCE [LARGE SCALE GENOMIC DNA]</scope>
    <source>
        <strain evidence="2 3">SKKU-2015</strain>
        <tissue evidence="2">Whole body</tissue>
    </source>
</reference>
<evidence type="ECO:0000256" key="1">
    <source>
        <dbReference type="SAM" id="Coils"/>
    </source>
</evidence>
<keyword evidence="1" id="KW-0175">Coiled coil</keyword>
<gene>
    <name evidence="2" type="ORF">BWQ96_02738</name>
</gene>
<dbReference type="OrthoDB" id="2670at2759"/>
<sequence>MTDEHDWHFSRAYNLAAYLSPCDVLHMIPCQSPKLRMSVSSLAEQVRHQTVFFTSAAHSLPLLISRRVFFGVHAFDERISTETVAISNLAMRLDAHGIRERVVSVPHEMPEMTVTQVQEKLLLPYAALWNDKNASQYRVTPSLTISTIHRPHSLQHALPASIMHQTRVQAMGAVLHDVYDVPWLFIVRMNEQQLSELIQRVEQSDTKTLMIVHVAHGLGNRLRAFAAGKAFAEATGRSLMVVWERDAHCEASFAELFEEDGVIVLDGVDGEWPFSAEGFGDESWRKWKCYNYMMAEGGTKDEVLQNGKQHLYYRGAYVPRVEKGAYLKGMNKVLRELRAVEEIREEIEEMSERLKSSIGVHIRHGEPGDEITGSTAVSMYGSGESEVIRYWRSVCTAESFGKEVQQLWQRGESKAVEVFVATDCEECREKLAEIIGEAVWWMEGDMCSGGQRGVECVRRAVVELFGMGRCERVLGSMWSSFSEIAGRLKGGIRYAGAEFGRVGTEGWGEEVRGVAERVWKKRKERG</sequence>
<keyword evidence="3" id="KW-1185">Reference proteome</keyword>
<name>A0A2V3J0F4_9FLOR</name>
<organism evidence="2 3">
    <name type="scientific">Gracilariopsis chorda</name>
    <dbReference type="NCBI Taxonomy" id="448386"/>
    <lineage>
        <taxon>Eukaryota</taxon>
        <taxon>Rhodophyta</taxon>
        <taxon>Florideophyceae</taxon>
        <taxon>Rhodymeniophycidae</taxon>
        <taxon>Gracilariales</taxon>
        <taxon>Gracilariaceae</taxon>
        <taxon>Gracilariopsis</taxon>
    </lineage>
</organism>
<proteinExistence type="predicted"/>
<feature type="coiled-coil region" evidence="1">
    <location>
        <begin position="330"/>
        <end position="360"/>
    </location>
</feature>
<dbReference type="PANTHER" id="PTHR40743:SF1">
    <property type="entry name" value="POSSIBLE GLYCOSYLTRANSFERASE"/>
    <property type="match status" value="1"/>
</dbReference>
<evidence type="ECO:0000313" key="3">
    <source>
        <dbReference type="Proteomes" id="UP000247409"/>
    </source>
</evidence>
<dbReference type="AlphaFoldDB" id="A0A2V3J0F4"/>
<dbReference type="Gene3D" id="3.40.50.11350">
    <property type="match status" value="1"/>
</dbReference>
<protein>
    <submittedName>
        <fullName evidence="2">Uncharacterized protein</fullName>
    </submittedName>
</protein>
<dbReference type="EMBL" id="NBIV01000024">
    <property type="protein sequence ID" value="PXF47407.1"/>
    <property type="molecule type" value="Genomic_DNA"/>
</dbReference>
<accession>A0A2V3J0F4</accession>
<comment type="caution">
    <text evidence="2">The sequence shown here is derived from an EMBL/GenBank/DDBJ whole genome shotgun (WGS) entry which is preliminary data.</text>
</comment>
<dbReference type="PANTHER" id="PTHR40743">
    <property type="entry name" value="NUCLEOTIDE-DIPHOSPHO-SUGAR TRANSFERASE CONTAINING PROTEIN"/>
    <property type="match status" value="1"/>
</dbReference>
<dbReference type="Proteomes" id="UP000247409">
    <property type="component" value="Unassembled WGS sequence"/>
</dbReference>
<dbReference type="Gene3D" id="3.40.50.11340">
    <property type="match status" value="1"/>
</dbReference>